<name>A0ABW3VK76_9PSEU</name>
<keyword evidence="8" id="KW-1185">Reference proteome</keyword>
<comment type="caution">
    <text evidence="7">The sequence shown here is derived from an EMBL/GenBank/DDBJ whole genome shotgun (WGS) entry which is preliminary data.</text>
</comment>
<feature type="domain" description="HTH luxR-type" evidence="5">
    <location>
        <begin position="145"/>
        <end position="215"/>
    </location>
</feature>
<evidence type="ECO:0000259" key="5">
    <source>
        <dbReference type="PROSITE" id="PS50043"/>
    </source>
</evidence>
<keyword evidence="3" id="KW-0804">Transcription</keyword>
<evidence type="ECO:0000256" key="3">
    <source>
        <dbReference type="ARBA" id="ARBA00023163"/>
    </source>
</evidence>
<accession>A0ABW3VK76</accession>
<evidence type="ECO:0000256" key="4">
    <source>
        <dbReference type="PROSITE-ProRule" id="PRU00169"/>
    </source>
</evidence>
<evidence type="ECO:0000256" key="2">
    <source>
        <dbReference type="ARBA" id="ARBA00023125"/>
    </source>
</evidence>
<evidence type="ECO:0000256" key="1">
    <source>
        <dbReference type="ARBA" id="ARBA00023015"/>
    </source>
</evidence>
<dbReference type="SUPFAM" id="SSF46894">
    <property type="entry name" value="C-terminal effector domain of the bipartite response regulators"/>
    <property type="match status" value="1"/>
</dbReference>
<feature type="domain" description="Response regulatory" evidence="6">
    <location>
        <begin position="2"/>
        <end position="122"/>
    </location>
</feature>
<proteinExistence type="predicted"/>
<dbReference type="SUPFAM" id="SSF52172">
    <property type="entry name" value="CheY-like"/>
    <property type="match status" value="1"/>
</dbReference>
<dbReference type="PANTHER" id="PTHR43214:SF24">
    <property type="entry name" value="TRANSCRIPTIONAL REGULATORY PROTEIN NARL-RELATED"/>
    <property type="match status" value="1"/>
</dbReference>
<evidence type="ECO:0000313" key="7">
    <source>
        <dbReference type="EMBL" id="MFD1235196.1"/>
    </source>
</evidence>
<dbReference type="InterPro" id="IPR016032">
    <property type="entry name" value="Sig_transdc_resp-reg_C-effctor"/>
</dbReference>
<dbReference type="PROSITE" id="PS50043">
    <property type="entry name" value="HTH_LUXR_2"/>
    <property type="match status" value="1"/>
</dbReference>
<dbReference type="EMBL" id="JBHTMB010000151">
    <property type="protein sequence ID" value="MFD1235196.1"/>
    <property type="molecule type" value="Genomic_DNA"/>
</dbReference>
<dbReference type="PANTHER" id="PTHR43214">
    <property type="entry name" value="TWO-COMPONENT RESPONSE REGULATOR"/>
    <property type="match status" value="1"/>
</dbReference>
<dbReference type="SMART" id="SM00421">
    <property type="entry name" value="HTH_LUXR"/>
    <property type="match status" value="1"/>
</dbReference>
<keyword evidence="1" id="KW-0805">Transcription regulation</keyword>
<dbReference type="CDD" id="cd06170">
    <property type="entry name" value="LuxR_C_like"/>
    <property type="match status" value="1"/>
</dbReference>
<dbReference type="PROSITE" id="PS50110">
    <property type="entry name" value="RESPONSE_REGULATORY"/>
    <property type="match status" value="1"/>
</dbReference>
<dbReference type="InterPro" id="IPR000792">
    <property type="entry name" value="Tscrpt_reg_LuxR_C"/>
</dbReference>
<evidence type="ECO:0000259" key="6">
    <source>
        <dbReference type="PROSITE" id="PS50110"/>
    </source>
</evidence>
<dbReference type="Gene3D" id="3.40.50.2300">
    <property type="match status" value="1"/>
</dbReference>
<keyword evidence="2" id="KW-0238">DNA-binding</keyword>
<dbReference type="Pfam" id="PF00072">
    <property type="entry name" value="Response_reg"/>
    <property type="match status" value="1"/>
</dbReference>
<sequence>MRVVIGEDEALLREGLVLLLEGAGYEVAAVADNAVDLVSHASRHRPDLVLTDIRMPPEHTEDGLRAAIAIRAAHPATAVLVLSQYVHRQYAQELLADRPAGVGYLLKQRVADVAGFCRDLDIVAGGGTVLDPEVVSAMLSRARSGHDALTRLTPRQSDVIELVAQGRTNSGIARRLGISEKAVVQHVSRIYDLLGLSITDDDHRRVLAVIRYLTS</sequence>
<dbReference type="RefSeq" id="WP_013678333.1">
    <property type="nucleotide sequence ID" value="NZ_BAABKS010000039.1"/>
</dbReference>
<dbReference type="Pfam" id="PF00196">
    <property type="entry name" value="GerE"/>
    <property type="match status" value="1"/>
</dbReference>
<protein>
    <submittedName>
        <fullName evidence="7">Response regulator</fullName>
    </submittedName>
</protein>
<dbReference type="SMART" id="SM00448">
    <property type="entry name" value="REC"/>
    <property type="match status" value="1"/>
</dbReference>
<dbReference type="InterPro" id="IPR011006">
    <property type="entry name" value="CheY-like_superfamily"/>
</dbReference>
<dbReference type="Proteomes" id="UP001597182">
    <property type="component" value="Unassembled WGS sequence"/>
</dbReference>
<gene>
    <name evidence="7" type="ORF">ACFQ34_18065</name>
</gene>
<evidence type="ECO:0000313" key="8">
    <source>
        <dbReference type="Proteomes" id="UP001597182"/>
    </source>
</evidence>
<dbReference type="PRINTS" id="PR00038">
    <property type="entry name" value="HTHLUXR"/>
</dbReference>
<dbReference type="InterPro" id="IPR039420">
    <property type="entry name" value="WalR-like"/>
</dbReference>
<reference evidence="8" key="1">
    <citation type="journal article" date="2019" name="Int. J. Syst. Evol. Microbiol.">
        <title>The Global Catalogue of Microorganisms (GCM) 10K type strain sequencing project: providing services to taxonomists for standard genome sequencing and annotation.</title>
        <authorList>
            <consortium name="The Broad Institute Genomics Platform"/>
            <consortium name="The Broad Institute Genome Sequencing Center for Infectious Disease"/>
            <person name="Wu L."/>
            <person name="Ma J."/>
        </authorList>
    </citation>
    <scope>NUCLEOTIDE SEQUENCE [LARGE SCALE GENOMIC DNA]</scope>
    <source>
        <strain evidence="8">CCUG 49018</strain>
    </source>
</reference>
<organism evidence="7 8">
    <name type="scientific">Pseudonocardia benzenivorans</name>
    <dbReference type="NCBI Taxonomy" id="228005"/>
    <lineage>
        <taxon>Bacteria</taxon>
        <taxon>Bacillati</taxon>
        <taxon>Actinomycetota</taxon>
        <taxon>Actinomycetes</taxon>
        <taxon>Pseudonocardiales</taxon>
        <taxon>Pseudonocardiaceae</taxon>
        <taxon>Pseudonocardia</taxon>
    </lineage>
</organism>
<keyword evidence="4" id="KW-0597">Phosphoprotein</keyword>
<feature type="modified residue" description="4-aspartylphosphate" evidence="4">
    <location>
        <position position="52"/>
    </location>
</feature>
<dbReference type="InterPro" id="IPR001789">
    <property type="entry name" value="Sig_transdc_resp-reg_receiver"/>
</dbReference>